<evidence type="ECO:0000313" key="3">
    <source>
        <dbReference type="Proteomes" id="UP000094580"/>
    </source>
</evidence>
<feature type="domain" description="Endospore appendages core" evidence="1">
    <location>
        <begin position="5"/>
        <end position="110"/>
    </location>
</feature>
<name>A0ABX2ZWW3_9BACI</name>
<dbReference type="EMBL" id="MDKC01000001">
    <property type="protein sequence ID" value="ODG93892.1"/>
    <property type="molecule type" value="Genomic_DNA"/>
</dbReference>
<dbReference type="InterPro" id="IPR025055">
    <property type="entry name" value="Ena_core"/>
</dbReference>
<evidence type="ECO:0000259" key="1">
    <source>
        <dbReference type="Pfam" id="PF13157"/>
    </source>
</evidence>
<accession>A0ABX2ZWW3</accession>
<dbReference type="Proteomes" id="UP000094580">
    <property type="component" value="Unassembled WGS sequence"/>
</dbReference>
<dbReference type="RefSeq" id="WP_069032071.1">
    <property type="nucleotide sequence ID" value="NZ_MDKC01000001.1"/>
</dbReference>
<proteinExistence type="predicted"/>
<protein>
    <recommendedName>
        <fullName evidence="1">Endospore appendages core domain-containing protein</fullName>
    </recommendedName>
</protein>
<keyword evidence="3" id="KW-1185">Reference proteome</keyword>
<evidence type="ECO:0000313" key="2">
    <source>
        <dbReference type="EMBL" id="ODG93892.1"/>
    </source>
</evidence>
<organism evidence="2 3">
    <name type="scientific">Gottfriedia luciferensis</name>
    <dbReference type="NCBI Taxonomy" id="178774"/>
    <lineage>
        <taxon>Bacteria</taxon>
        <taxon>Bacillati</taxon>
        <taxon>Bacillota</taxon>
        <taxon>Bacilli</taxon>
        <taxon>Bacillales</taxon>
        <taxon>Bacillaceae</taxon>
        <taxon>Gottfriedia</taxon>
    </lineage>
</organism>
<sequence>MCNGLSCCSTKNIFQDKVCITWQVNTPGIITIFTNNIAPIISATGYVKNDTGTDNIVVNFLRGGNVIDTLTVPPQSSVAFSEKLFDEIQIDTTGLTGVVEGEFCLTVRYSM</sequence>
<gene>
    <name evidence="2" type="ORF">BED47_01610</name>
</gene>
<reference evidence="2 3" key="1">
    <citation type="submission" date="2016-07" db="EMBL/GenBank/DDBJ databases">
        <authorList>
            <person name="Townsley L."/>
            <person name="Shank E.A."/>
        </authorList>
    </citation>
    <scope>NUCLEOTIDE SEQUENCE [LARGE SCALE GENOMIC DNA]</scope>
    <source>
        <strain evidence="2 3">CH01</strain>
    </source>
</reference>
<comment type="caution">
    <text evidence="2">The sequence shown here is derived from an EMBL/GenBank/DDBJ whole genome shotgun (WGS) entry which is preliminary data.</text>
</comment>
<dbReference type="Pfam" id="PF13157">
    <property type="entry name" value="Enas"/>
    <property type="match status" value="1"/>
</dbReference>